<dbReference type="SUPFAM" id="SSF54427">
    <property type="entry name" value="NTF2-like"/>
    <property type="match status" value="1"/>
</dbReference>
<name>A0A0F5VBN2_9GAMM</name>
<evidence type="ECO:0008006" key="3">
    <source>
        <dbReference type="Google" id="ProtNLM"/>
    </source>
</evidence>
<dbReference type="RefSeq" id="WP_046220792.1">
    <property type="nucleotide sequence ID" value="NZ_JWYV01000009.1"/>
</dbReference>
<dbReference type="AlphaFoldDB" id="A0A0F5VBN2"/>
<dbReference type="Proteomes" id="UP000033633">
    <property type="component" value="Unassembled WGS sequence"/>
</dbReference>
<dbReference type="InterPro" id="IPR032710">
    <property type="entry name" value="NTF2-like_dom_sf"/>
</dbReference>
<evidence type="ECO:0000313" key="1">
    <source>
        <dbReference type="EMBL" id="KKC99560.1"/>
    </source>
</evidence>
<dbReference type="EMBL" id="JWYV01000009">
    <property type="protein sequence ID" value="KKC99560.1"/>
    <property type="molecule type" value="Genomic_DNA"/>
</dbReference>
<proteinExistence type="predicted"/>
<dbReference type="OrthoDB" id="5817554at2"/>
<sequence>MIKTNPFTGTDNDRAAIWDMLVARDIKAYCEADWSQVAEDFVEDEFYAINANKSDNPAAWTFAFSSLADYQEEWLRQAKVAQETVYSEPLEPAVHAATTLNDISIENGRAIARKQFCGSIQRADGGADELLWQSLYYLKHTDAGWKICGFTGYLPYSA</sequence>
<keyword evidence="2" id="KW-1185">Reference proteome</keyword>
<accession>A0A0F5VBN2</accession>
<evidence type="ECO:0000313" key="2">
    <source>
        <dbReference type="Proteomes" id="UP000033633"/>
    </source>
</evidence>
<dbReference type="STRING" id="265726.KY46_11530"/>
<protein>
    <recommendedName>
        <fullName evidence="3">SnoaL-like domain-containing protein</fullName>
    </recommendedName>
</protein>
<comment type="caution">
    <text evidence="1">The sequence shown here is derived from an EMBL/GenBank/DDBJ whole genome shotgun (WGS) entry which is preliminary data.</text>
</comment>
<reference evidence="1 2" key="1">
    <citation type="submission" date="2014-12" db="EMBL/GenBank/DDBJ databases">
        <title>Mercury Reductase activity and rhizosphere competence traits in the genome of root associated Photobacterium halotolerans MELD1.</title>
        <authorList>
            <person name="Mathew D.C."/>
            <person name="Huang C.-C."/>
        </authorList>
    </citation>
    <scope>NUCLEOTIDE SEQUENCE [LARGE SCALE GENOMIC DNA]</scope>
    <source>
        <strain evidence="1 2">MELD1</strain>
    </source>
</reference>
<organism evidence="1 2">
    <name type="scientific">Photobacterium halotolerans</name>
    <dbReference type="NCBI Taxonomy" id="265726"/>
    <lineage>
        <taxon>Bacteria</taxon>
        <taxon>Pseudomonadati</taxon>
        <taxon>Pseudomonadota</taxon>
        <taxon>Gammaproteobacteria</taxon>
        <taxon>Vibrionales</taxon>
        <taxon>Vibrionaceae</taxon>
        <taxon>Photobacterium</taxon>
    </lineage>
</organism>
<gene>
    <name evidence="1" type="ORF">KY46_11530</name>
</gene>
<dbReference type="PATRIC" id="fig|265726.11.peg.4464"/>